<dbReference type="EnsemblFungi" id="MAPG_11289T0">
    <property type="protein sequence ID" value="MAPG_11289T0"/>
    <property type="gene ID" value="MAPG_11289"/>
</dbReference>
<dbReference type="OMA" id="VECEHRW"/>
<evidence type="ECO:0000313" key="2">
    <source>
        <dbReference type="EMBL" id="KLU92343.1"/>
    </source>
</evidence>
<feature type="region of interest" description="Disordered" evidence="1">
    <location>
        <begin position="363"/>
        <end position="416"/>
    </location>
</feature>
<reference evidence="2" key="2">
    <citation type="submission" date="2010-05" db="EMBL/GenBank/DDBJ databases">
        <title>The Genome Sequence of Magnaporthe poae strain ATCC 64411.</title>
        <authorList>
            <consortium name="The Broad Institute Genome Sequencing Platform"/>
            <consortium name="Broad Institute Genome Sequencing Center for Infectious Disease"/>
            <person name="Ma L.-J."/>
            <person name="Dead R."/>
            <person name="Young S."/>
            <person name="Zeng Q."/>
            <person name="Koehrsen M."/>
            <person name="Alvarado L."/>
            <person name="Berlin A."/>
            <person name="Chapman S.B."/>
            <person name="Chen Z."/>
            <person name="Freedman E."/>
            <person name="Gellesch M."/>
            <person name="Goldberg J."/>
            <person name="Griggs A."/>
            <person name="Gujja S."/>
            <person name="Heilman E.R."/>
            <person name="Heiman D."/>
            <person name="Hepburn T."/>
            <person name="Howarth C."/>
            <person name="Jen D."/>
            <person name="Larson L."/>
            <person name="Mehta T."/>
            <person name="Neiman D."/>
            <person name="Pearson M."/>
            <person name="Roberts A."/>
            <person name="Saif S."/>
            <person name="Shea T."/>
            <person name="Shenoy N."/>
            <person name="Sisk P."/>
            <person name="Stolte C."/>
            <person name="Sykes S."/>
            <person name="Walk T."/>
            <person name="White J."/>
            <person name="Yandava C."/>
            <person name="Haas B."/>
            <person name="Nusbaum C."/>
            <person name="Birren B."/>
        </authorList>
    </citation>
    <scope>NUCLEOTIDE SEQUENCE</scope>
    <source>
        <strain evidence="2">ATCC 64411</strain>
    </source>
</reference>
<reference evidence="3" key="5">
    <citation type="submission" date="2015-06" db="UniProtKB">
        <authorList>
            <consortium name="EnsemblFungi"/>
        </authorList>
    </citation>
    <scope>IDENTIFICATION</scope>
    <source>
        <strain evidence="3">ATCC 64411</strain>
    </source>
</reference>
<organism evidence="3 4">
    <name type="scientific">Magnaporthiopsis poae (strain ATCC 64411 / 73-15)</name>
    <name type="common">Kentucky bluegrass fungus</name>
    <name type="synonym">Magnaporthe poae</name>
    <dbReference type="NCBI Taxonomy" id="644358"/>
    <lineage>
        <taxon>Eukaryota</taxon>
        <taxon>Fungi</taxon>
        <taxon>Dikarya</taxon>
        <taxon>Ascomycota</taxon>
        <taxon>Pezizomycotina</taxon>
        <taxon>Sordariomycetes</taxon>
        <taxon>Sordariomycetidae</taxon>
        <taxon>Magnaporthales</taxon>
        <taxon>Magnaporthaceae</taxon>
        <taxon>Magnaporthiopsis</taxon>
    </lineage>
</organism>
<dbReference type="EMBL" id="GL876980">
    <property type="protein sequence ID" value="KLU92343.1"/>
    <property type="molecule type" value="Genomic_DNA"/>
</dbReference>
<keyword evidence="4" id="KW-1185">Reference proteome</keyword>
<dbReference type="STRING" id="644358.A0A0C4EEV7"/>
<evidence type="ECO:0000313" key="4">
    <source>
        <dbReference type="Proteomes" id="UP000011715"/>
    </source>
</evidence>
<reference evidence="2" key="3">
    <citation type="submission" date="2011-03" db="EMBL/GenBank/DDBJ databases">
        <title>Annotation of Magnaporthe poae ATCC 64411.</title>
        <authorList>
            <person name="Ma L.-J."/>
            <person name="Dead R."/>
            <person name="Young S.K."/>
            <person name="Zeng Q."/>
            <person name="Gargeya S."/>
            <person name="Fitzgerald M."/>
            <person name="Haas B."/>
            <person name="Abouelleil A."/>
            <person name="Alvarado L."/>
            <person name="Arachchi H.M."/>
            <person name="Berlin A."/>
            <person name="Brown A."/>
            <person name="Chapman S.B."/>
            <person name="Chen Z."/>
            <person name="Dunbar C."/>
            <person name="Freedman E."/>
            <person name="Gearin G."/>
            <person name="Gellesch M."/>
            <person name="Goldberg J."/>
            <person name="Griggs A."/>
            <person name="Gujja S."/>
            <person name="Heiman D."/>
            <person name="Howarth C."/>
            <person name="Larson L."/>
            <person name="Lui A."/>
            <person name="MacDonald P.J.P."/>
            <person name="Mehta T."/>
            <person name="Montmayeur A."/>
            <person name="Murphy C."/>
            <person name="Neiman D."/>
            <person name="Pearson M."/>
            <person name="Priest M."/>
            <person name="Roberts A."/>
            <person name="Saif S."/>
            <person name="Shea T."/>
            <person name="Shenoy N."/>
            <person name="Sisk P."/>
            <person name="Stolte C."/>
            <person name="Sykes S."/>
            <person name="Yandava C."/>
            <person name="Wortman J."/>
            <person name="Nusbaum C."/>
            <person name="Birren B."/>
        </authorList>
    </citation>
    <scope>NUCLEOTIDE SEQUENCE</scope>
    <source>
        <strain evidence="2">ATCC 64411</strain>
    </source>
</reference>
<evidence type="ECO:0000256" key="1">
    <source>
        <dbReference type="SAM" id="MobiDB-lite"/>
    </source>
</evidence>
<reference evidence="4" key="1">
    <citation type="submission" date="2010-05" db="EMBL/GenBank/DDBJ databases">
        <title>The genome sequence of Magnaporthe poae strain ATCC 64411.</title>
        <authorList>
            <person name="Ma L.-J."/>
            <person name="Dead R."/>
            <person name="Young S."/>
            <person name="Zeng Q."/>
            <person name="Koehrsen M."/>
            <person name="Alvarado L."/>
            <person name="Berlin A."/>
            <person name="Chapman S.B."/>
            <person name="Chen Z."/>
            <person name="Freedman E."/>
            <person name="Gellesch M."/>
            <person name="Goldberg J."/>
            <person name="Griggs A."/>
            <person name="Gujja S."/>
            <person name="Heilman E.R."/>
            <person name="Heiman D."/>
            <person name="Hepburn T."/>
            <person name="Howarth C."/>
            <person name="Jen D."/>
            <person name="Larson L."/>
            <person name="Mehta T."/>
            <person name="Neiman D."/>
            <person name="Pearson M."/>
            <person name="Roberts A."/>
            <person name="Saif S."/>
            <person name="Shea T."/>
            <person name="Shenoy N."/>
            <person name="Sisk P."/>
            <person name="Stolte C."/>
            <person name="Sykes S."/>
            <person name="Walk T."/>
            <person name="White J."/>
            <person name="Yandava C."/>
            <person name="Haas B."/>
            <person name="Nusbaum C."/>
            <person name="Birren B."/>
        </authorList>
    </citation>
    <scope>NUCLEOTIDE SEQUENCE [LARGE SCALE GENOMIC DNA]</scope>
    <source>
        <strain evidence="4">ATCC 64411 / 73-15</strain>
    </source>
</reference>
<gene>
    <name evidence="2" type="ORF">MAPG_11289</name>
</gene>
<accession>A0A0C4EEV7</accession>
<name>A0A0C4EEV7_MAGP6</name>
<feature type="compositionally biased region" description="Polar residues" evidence="1">
    <location>
        <begin position="399"/>
        <end position="416"/>
    </location>
</feature>
<dbReference type="AlphaFoldDB" id="A0A0C4EEV7"/>
<protein>
    <submittedName>
        <fullName evidence="2 3">Uncharacterized protein</fullName>
    </submittedName>
</protein>
<evidence type="ECO:0000313" key="3">
    <source>
        <dbReference type="EnsemblFungi" id="MAPG_11289T0"/>
    </source>
</evidence>
<dbReference type="VEuPathDB" id="FungiDB:MAPG_11289"/>
<dbReference type="OrthoDB" id="3549294at2759"/>
<reference evidence="3" key="4">
    <citation type="journal article" date="2015" name="G3 (Bethesda)">
        <title>Genome sequences of three phytopathogenic species of the Magnaporthaceae family of fungi.</title>
        <authorList>
            <person name="Okagaki L.H."/>
            <person name="Nunes C.C."/>
            <person name="Sailsbery J."/>
            <person name="Clay B."/>
            <person name="Brown D."/>
            <person name="John T."/>
            <person name="Oh Y."/>
            <person name="Young N."/>
            <person name="Fitzgerald M."/>
            <person name="Haas B.J."/>
            <person name="Zeng Q."/>
            <person name="Young S."/>
            <person name="Adiconis X."/>
            <person name="Fan L."/>
            <person name="Levin J.Z."/>
            <person name="Mitchell T.K."/>
            <person name="Okubara P.A."/>
            <person name="Farman M.L."/>
            <person name="Kohn L.M."/>
            <person name="Birren B."/>
            <person name="Ma L.-J."/>
            <person name="Dean R.A."/>
        </authorList>
    </citation>
    <scope>NUCLEOTIDE SEQUENCE</scope>
    <source>
        <strain evidence="3">ATCC 64411 / 73-15</strain>
    </source>
</reference>
<proteinExistence type="predicted"/>
<sequence>MDDAALELLDPAADADADADVEPVRRSRPPTAAIAAGYLLRLCHALGLGDRQLGLIHATLTIELPPPRLVVRLDSVPAAWPTGTPTDFPLIGRYMSLSLSDCLFGAALWGPFGNPSVPCNHAGAWLGPITAAVKPMVQRGRIELLIKTMAIICPKTVPLWLGAAPCRHQSRLKHLPRTLTKPYCFLDWSRPDVDSAARTGVSQSFMDEHPPGPRLRKDGTVARADVWRLRHACRDKYDLGHGPMLLNPEVGRPPFGHMRVEDVELEIRGHLFCSHAWVYAFWTWLPSGQRDDGFTELSLFPVEPQSRTGAEPENLRCGTIKDYIIGCKILIDVSEVATRTIFDWCREQTEKGLASVVRQTKPGYPMQQAPKRSGEGVNPFAPRRSGGGCEPWATDAGRPTQTAGRTSGETTQRFFP</sequence>
<dbReference type="eggNOG" id="ENOG502SNSN">
    <property type="taxonomic scope" value="Eukaryota"/>
</dbReference>
<dbReference type="EMBL" id="ADBL01002781">
    <property type="status" value="NOT_ANNOTATED_CDS"/>
    <property type="molecule type" value="Genomic_DNA"/>
</dbReference>
<dbReference type="Proteomes" id="UP000011715">
    <property type="component" value="Unassembled WGS sequence"/>
</dbReference>